<protein>
    <recommendedName>
        <fullName evidence="2">UBC core domain-containing protein</fullName>
    </recommendedName>
</protein>
<dbReference type="Gene3D" id="3.10.110.10">
    <property type="entry name" value="Ubiquitin Conjugating Enzyme"/>
    <property type="match status" value="1"/>
</dbReference>
<dbReference type="SUPFAM" id="SSF54495">
    <property type="entry name" value="UBC-like"/>
    <property type="match status" value="1"/>
</dbReference>
<evidence type="ECO:0000259" key="2">
    <source>
        <dbReference type="PROSITE" id="PS50127"/>
    </source>
</evidence>
<reference evidence="3" key="1">
    <citation type="submission" date="2021-01" db="EMBL/GenBank/DDBJ databases">
        <authorList>
            <person name="Corre E."/>
            <person name="Pelletier E."/>
            <person name="Niang G."/>
            <person name="Scheremetjew M."/>
            <person name="Finn R."/>
            <person name="Kale V."/>
            <person name="Holt S."/>
            <person name="Cochrane G."/>
            <person name="Meng A."/>
            <person name="Brown T."/>
            <person name="Cohen L."/>
        </authorList>
    </citation>
    <scope>NUCLEOTIDE SEQUENCE</scope>
    <source>
        <strain evidence="3">CCMP1510</strain>
    </source>
</reference>
<dbReference type="SMART" id="SM00212">
    <property type="entry name" value="UBCc"/>
    <property type="match status" value="1"/>
</dbReference>
<dbReference type="PROSITE" id="PS50127">
    <property type="entry name" value="UBC_2"/>
    <property type="match status" value="1"/>
</dbReference>
<dbReference type="CDD" id="cd23807">
    <property type="entry name" value="UEV_UBE2V"/>
    <property type="match status" value="1"/>
</dbReference>
<dbReference type="Pfam" id="PF00179">
    <property type="entry name" value="UQ_con"/>
    <property type="match status" value="1"/>
</dbReference>
<accession>A0A7S3NMW4</accession>
<evidence type="ECO:0000313" key="3">
    <source>
        <dbReference type="EMBL" id="CAE0371008.1"/>
    </source>
</evidence>
<dbReference type="EMBL" id="HBIJ01017809">
    <property type="protein sequence ID" value="CAE0371008.1"/>
    <property type="molecule type" value="Transcribed_RNA"/>
</dbReference>
<dbReference type="FunFam" id="3.10.110.10:FF:000026">
    <property type="entry name" value="Ubiquitin-conjugating enzyme E2 variant"/>
    <property type="match status" value="1"/>
</dbReference>
<dbReference type="InterPro" id="IPR016135">
    <property type="entry name" value="UBQ-conjugating_enzyme/RWD"/>
</dbReference>
<proteinExistence type="predicted"/>
<dbReference type="InterPro" id="IPR050113">
    <property type="entry name" value="Ub_conjugating_enzyme"/>
</dbReference>
<feature type="domain" description="UBC core" evidence="2">
    <location>
        <begin position="7"/>
        <end position="138"/>
    </location>
</feature>
<name>A0A7S3NMW4_9STRA</name>
<organism evidence="3">
    <name type="scientific">Aureoumbra lagunensis</name>
    <dbReference type="NCBI Taxonomy" id="44058"/>
    <lineage>
        <taxon>Eukaryota</taxon>
        <taxon>Sar</taxon>
        <taxon>Stramenopiles</taxon>
        <taxon>Ochrophyta</taxon>
        <taxon>Pelagophyceae</taxon>
        <taxon>Pelagomonadales</taxon>
        <taxon>Aureoumbra</taxon>
    </lineage>
</organism>
<dbReference type="AlphaFoldDB" id="A0A7S3NMW4"/>
<dbReference type="PANTHER" id="PTHR24067">
    <property type="entry name" value="UBIQUITIN-CONJUGATING ENZYME E2"/>
    <property type="match status" value="1"/>
</dbReference>
<evidence type="ECO:0000256" key="1">
    <source>
        <dbReference type="ARBA" id="ARBA00022786"/>
    </source>
</evidence>
<dbReference type="InterPro" id="IPR000608">
    <property type="entry name" value="UBC"/>
</dbReference>
<keyword evidence="1" id="KW-0833">Ubl conjugation pathway</keyword>
<sequence length="138" mass="15489">MSDVVVPRNFRLLEELEKFEKGIGDMTVSAGLVDPEDVFMTNWNASIIGPLGTSFDGRLYSLLIECGPRYPSVPPSVRFTSQIALTCVGPDGRVDIKRLVPNWKYNCDIALVLNTIRNEMNKGENRRLRQPPEGATYE</sequence>
<gene>
    <name evidence="3" type="ORF">ALAG00032_LOCUS11788</name>
</gene>